<sequence>MAVYRVEKGEWSKVAGDLPDLIEWSDSVDLTEALAGYGFTSWDQVDNVYELFRSIRPTSEGPLAGVRYVFTVHAEGELAEDILVGDWFPDYLHVLERLEVLQRRDAALRAELAALHGQGGGV</sequence>
<name>A0A395RB77_9PSED</name>
<dbReference type="EMBL" id="LMAZ01000001">
    <property type="protein sequence ID" value="RGP57059.1"/>
    <property type="molecule type" value="Genomic_DNA"/>
</dbReference>
<evidence type="ECO:0000313" key="1">
    <source>
        <dbReference type="EMBL" id="RGP57059.1"/>
    </source>
</evidence>
<organism evidence="1 2">
    <name type="scientific">Pseudomonas abyssi</name>
    <dbReference type="NCBI Taxonomy" id="170540"/>
    <lineage>
        <taxon>Bacteria</taxon>
        <taxon>Pseudomonadati</taxon>
        <taxon>Pseudomonadota</taxon>
        <taxon>Gammaproteobacteria</taxon>
        <taxon>Pseudomonadales</taxon>
        <taxon>Pseudomonadaceae</taxon>
        <taxon>Pseudomonas</taxon>
    </lineage>
</organism>
<dbReference type="OrthoDB" id="7033522at2"/>
<reference evidence="1 2" key="1">
    <citation type="journal article" date="2018" name="Syst. Appl. Microbiol.">
        <title>Pseudomonas gallaeciensis sp. nov., isolated from crude-oil-contaminated intertidal sand samples after the Prestige oil spill.</title>
        <authorList>
            <person name="Mulet M."/>
            <person name="Sanchez D."/>
            <person name="Rodriguez A.C."/>
            <person name="Nogales B."/>
            <person name="Bosch R."/>
            <person name="Busquets A."/>
            <person name="Gomila M."/>
            <person name="Lalucat J."/>
            <person name="Garcia-Valdes E."/>
        </authorList>
    </citation>
    <scope>NUCLEOTIDE SEQUENCE [LARGE SCALE GENOMIC DNA]</scope>
    <source>
        <strain evidence="1 2">V113</strain>
    </source>
</reference>
<dbReference type="AlphaFoldDB" id="A0A395RB77"/>
<proteinExistence type="predicted"/>
<dbReference type="Proteomes" id="UP000265411">
    <property type="component" value="Unassembled WGS sequence"/>
</dbReference>
<gene>
    <name evidence="1" type="ORF">ASB58_06930</name>
</gene>
<keyword evidence="2" id="KW-1185">Reference proteome</keyword>
<evidence type="ECO:0000313" key="2">
    <source>
        <dbReference type="Proteomes" id="UP000265411"/>
    </source>
</evidence>
<protein>
    <submittedName>
        <fullName evidence="1">Uncharacterized protein</fullName>
    </submittedName>
</protein>
<accession>A0A395RB77</accession>
<comment type="caution">
    <text evidence="1">The sequence shown here is derived from an EMBL/GenBank/DDBJ whole genome shotgun (WGS) entry which is preliminary data.</text>
</comment>
<dbReference type="RefSeq" id="WP_118129795.1">
    <property type="nucleotide sequence ID" value="NZ_LMAZ01000001.1"/>
</dbReference>